<evidence type="ECO:0000256" key="8">
    <source>
        <dbReference type="ARBA" id="ARBA00022989"/>
    </source>
</evidence>
<evidence type="ECO:0000256" key="1">
    <source>
        <dbReference type="ARBA" id="ARBA00004141"/>
    </source>
</evidence>
<keyword evidence="6" id="KW-0851">Voltage-gated channel</keyword>
<dbReference type="Pfam" id="PF00520">
    <property type="entry name" value="Ion_trans"/>
    <property type="match status" value="1"/>
</dbReference>
<keyword evidence="15" id="KW-1185">Reference proteome</keyword>
<keyword evidence="11" id="KW-0407">Ion channel</keyword>
<feature type="transmembrane region" description="Helical" evidence="12">
    <location>
        <begin position="113"/>
        <end position="134"/>
    </location>
</feature>
<dbReference type="Proteomes" id="UP000243579">
    <property type="component" value="Unassembled WGS sequence"/>
</dbReference>
<evidence type="ECO:0000256" key="5">
    <source>
        <dbReference type="ARBA" id="ARBA00022826"/>
    </source>
</evidence>
<gene>
    <name evidence="14" type="ORF">ACHHYP_12134</name>
</gene>
<dbReference type="GO" id="GO:0001508">
    <property type="term" value="P:action potential"/>
    <property type="evidence" value="ECO:0007669"/>
    <property type="project" value="TreeGrafter"/>
</dbReference>
<dbReference type="PRINTS" id="PR00169">
    <property type="entry name" value="KCHANNEL"/>
</dbReference>
<dbReference type="EMBL" id="JNBR01000116">
    <property type="protein sequence ID" value="OQR97323.1"/>
    <property type="molecule type" value="Genomic_DNA"/>
</dbReference>
<keyword evidence="4 12" id="KW-0812">Transmembrane</keyword>
<evidence type="ECO:0000256" key="3">
    <source>
        <dbReference type="ARBA" id="ARBA00022538"/>
    </source>
</evidence>
<sequence>MDAPSGPTEATVGEELLPTLSDSALLLSRVLERETRKQSIIKRVRQPARRPADPAIPLVTAKGWGVVRKSTRTLLEMRRKSSSKVLVYPTVSSPISLRGRVWQLFQDPMSSLLGRYVSFVLLSAVFAGSVIFVLQTEPALAYVADQLSTAEHVCIYLFSIEFALRLGCTPSYTNFVLDFFNWIDLISIMPYYIELFLNTKGASSVGFIRIMRLLRVARILKLSRYTSSIQTFMKAMSLSAKPLFMLLFLMAIAMMVFSSAMYFAEYTDSGCRQAQYSKACSPNQLPPPPIPCCDPNPFYSIAATFWWCIVSMTTVGYGDDVPVTPLGKLIASFTMMSGMLILALPISVIGSNFQQVMKEALQLTIKKNMELVTGKDILRRDEIKEILRSYQIIGEDIDINPDELIALYDVNHTGTLEDQELLRFQKDLNDLHTTMQAHHMCLSPHVSERARKFTQSNTIAKLQRIDTPHDPLNDQMDALEELLEMRLLESEVRMEAKLNKIIHLLAGLEKQVEMLQS</sequence>
<keyword evidence="2" id="KW-0813">Transport</keyword>
<evidence type="ECO:0000313" key="15">
    <source>
        <dbReference type="Proteomes" id="UP000243579"/>
    </source>
</evidence>
<evidence type="ECO:0000256" key="7">
    <source>
        <dbReference type="ARBA" id="ARBA00022958"/>
    </source>
</evidence>
<dbReference type="OrthoDB" id="415460at2759"/>
<keyword evidence="9" id="KW-0406">Ion transport</keyword>
<accession>A0A1V9ZH54</accession>
<dbReference type="Gene3D" id="1.10.287.70">
    <property type="match status" value="1"/>
</dbReference>
<organism evidence="14 15">
    <name type="scientific">Achlya hypogyna</name>
    <name type="common">Oomycete</name>
    <name type="synonym">Protoachlya hypogyna</name>
    <dbReference type="NCBI Taxonomy" id="1202772"/>
    <lineage>
        <taxon>Eukaryota</taxon>
        <taxon>Sar</taxon>
        <taxon>Stramenopiles</taxon>
        <taxon>Oomycota</taxon>
        <taxon>Saprolegniomycetes</taxon>
        <taxon>Saprolegniales</taxon>
        <taxon>Achlyaceae</taxon>
        <taxon>Achlya</taxon>
    </lineage>
</organism>
<dbReference type="InterPro" id="IPR027359">
    <property type="entry name" value="Volt_channel_dom_sf"/>
</dbReference>
<protein>
    <submittedName>
        <fullName evidence="14">Voltage-gated Ion Channel (VIC) Superfamily</fullName>
    </submittedName>
</protein>
<dbReference type="Gene3D" id="1.20.120.350">
    <property type="entry name" value="Voltage-gated potassium channels. Chain C"/>
    <property type="match status" value="1"/>
</dbReference>
<dbReference type="PANTHER" id="PTHR11537">
    <property type="entry name" value="VOLTAGE-GATED POTASSIUM CHANNEL"/>
    <property type="match status" value="1"/>
</dbReference>
<evidence type="ECO:0000259" key="13">
    <source>
        <dbReference type="Pfam" id="PF00520"/>
    </source>
</evidence>
<evidence type="ECO:0000313" key="14">
    <source>
        <dbReference type="EMBL" id="OQR97323.1"/>
    </source>
</evidence>
<dbReference type="GO" id="GO:0008076">
    <property type="term" value="C:voltage-gated potassium channel complex"/>
    <property type="evidence" value="ECO:0007669"/>
    <property type="project" value="InterPro"/>
</dbReference>
<feature type="transmembrane region" description="Helical" evidence="12">
    <location>
        <begin position="243"/>
        <end position="264"/>
    </location>
</feature>
<keyword evidence="8 12" id="KW-1133">Transmembrane helix</keyword>
<evidence type="ECO:0000256" key="9">
    <source>
        <dbReference type="ARBA" id="ARBA00023065"/>
    </source>
</evidence>
<keyword evidence="3" id="KW-0633">Potassium transport</keyword>
<dbReference type="PROSITE" id="PS00018">
    <property type="entry name" value="EF_HAND_1"/>
    <property type="match status" value="1"/>
</dbReference>
<dbReference type="FunFam" id="1.10.287.70:FF:000097">
    <property type="entry name" value="Potassium voltage-gated channel subfamily G member 3"/>
    <property type="match status" value="1"/>
</dbReference>
<evidence type="ECO:0000256" key="4">
    <source>
        <dbReference type="ARBA" id="ARBA00022692"/>
    </source>
</evidence>
<evidence type="ECO:0000256" key="2">
    <source>
        <dbReference type="ARBA" id="ARBA00022448"/>
    </source>
</evidence>
<evidence type="ECO:0000256" key="11">
    <source>
        <dbReference type="ARBA" id="ARBA00023303"/>
    </source>
</evidence>
<evidence type="ECO:0000256" key="6">
    <source>
        <dbReference type="ARBA" id="ARBA00022882"/>
    </source>
</evidence>
<dbReference type="SUPFAM" id="SSF81324">
    <property type="entry name" value="Voltage-gated potassium channels"/>
    <property type="match status" value="1"/>
</dbReference>
<reference evidence="14 15" key="1">
    <citation type="journal article" date="2014" name="Genome Biol. Evol.">
        <title>The secreted proteins of Achlya hypogyna and Thraustotheca clavata identify the ancestral oomycete secretome and reveal gene acquisitions by horizontal gene transfer.</title>
        <authorList>
            <person name="Misner I."/>
            <person name="Blouin N."/>
            <person name="Leonard G."/>
            <person name="Richards T.A."/>
            <person name="Lane C.E."/>
        </authorList>
    </citation>
    <scope>NUCLEOTIDE SEQUENCE [LARGE SCALE GENOMIC DNA]</scope>
    <source>
        <strain evidence="14 15">ATCC 48635</strain>
    </source>
</reference>
<dbReference type="STRING" id="1202772.A0A1V9ZH54"/>
<name>A0A1V9ZH54_ACHHY</name>
<keyword evidence="5" id="KW-0631">Potassium channel</keyword>
<evidence type="ECO:0000256" key="10">
    <source>
        <dbReference type="ARBA" id="ARBA00023136"/>
    </source>
</evidence>
<dbReference type="InterPro" id="IPR028325">
    <property type="entry name" value="VG_K_chnl"/>
</dbReference>
<proteinExistence type="predicted"/>
<comment type="caution">
    <text evidence="14">The sequence shown here is derived from an EMBL/GenBank/DDBJ whole genome shotgun (WGS) entry which is preliminary data.</text>
</comment>
<keyword evidence="10 12" id="KW-0472">Membrane</keyword>
<feature type="transmembrane region" description="Helical" evidence="12">
    <location>
        <begin position="329"/>
        <end position="349"/>
    </location>
</feature>
<dbReference type="AlphaFoldDB" id="A0A1V9ZH54"/>
<comment type="subcellular location">
    <subcellularLocation>
        <location evidence="1">Membrane</location>
        <topology evidence="1">Multi-pass membrane protein</topology>
    </subcellularLocation>
</comment>
<evidence type="ECO:0000256" key="12">
    <source>
        <dbReference type="SAM" id="Phobius"/>
    </source>
</evidence>
<keyword evidence="7" id="KW-0630">Potassium</keyword>
<dbReference type="GO" id="GO:0005249">
    <property type="term" value="F:voltage-gated potassium channel activity"/>
    <property type="evidence" value="ECO:0007669"/>
    <property type="project" value="InterPro"/>
</dbReference>
<feature type="domain" description="Ion transport" evidence="13">
    <location>
        <begin position="115"/>
        <end position="359"/>
    </location>
</feature>
<dbReference type="InterPro" id="IPR005821">
    <property type="entry name" value="Ion_trans_dom"/>
</dbReference>
<dbReference type="PANTHER" id="PTHR11537:SF254">
    <property type="entry name" value="POTASSIUM VOLTAGE-GATED CHANNEL PROTEIN SHAB"/>
    <property type="match status" value="1"/>
</dbReference>
<dbReference type="InterPro" id="IPR018247">
    <property type="entry name" value="EF_Hand_1_Ca_BS"/>
</dbReference>